<dbReference type="InterPro" id="IPR036412">
    <property type="entry name" value="HAD-like_sf"/>
</dbReference>
<comment type="caution">
    <text evidence="1">The sequence shown here is derived from an EMBL/GenBank/DDBJ whole genome shotgun (WGS) entry which is preliminary data.</text>
</comment>
<dbReference type="Gene3D" id="3.40.50.1000">
    <property type="entry name" value="HAD superfamily/HAD-like"/>
    <property type="match status" value="1"/>
</dbReference>
<dbReference type="PANTHER" id="PTHR43481:SF4">
    <property type="entry name" value="GLYCEROL-1-PHOSPHATE PHOSPHOHYDROLASE 1-RELATED"/>
    <property type="match status" value="1"/>
</dbReference>
<dbReference type="OrthoDB" id="40579at2759"/>
<dbReference type="NCBIfam" id="TIGR01509">
    <property type="entry name" value="HAD-SF-IA-v3"/>
    <property type="match status" value="1"/>
</dbReference>
<dbReference type="InterPro" id="IPR023198">
    <property type="entry name" value="PGP-like_dom2"/>
</dbReference>
<dbReference type="InterPro" id="IPR023214">
    <property type="entry name" value="HAD_sf"/>
</dbReference>
<dbReference type="InterPro" id="IPR006439">
    <property type="entry name" value="HAD-SF_hydro_IA"/>
</dbReference>
<accession>A0A8H7Y159</accession>
<sequence length="236" mass="25255">MPHTTLHVDAILFDMDGTLVDSTAGVVGAWELFRQTYPTIDVHNILSSAHGVRTVDNLRKYCGIEDPEILEAESARFEQAIVTSSTQGGRQGIVLLPGVKPIMEEIAPGRYGPKPCWAICTSATRDYATSALNTAGIPIPDVFVASEDVSQGKPFPDPYLLGAKLSGVKPENCIVFEDAPNGVRSGRDAGCKTVALLTTHSREQLEAAKPDYIVKDLSSVSITRTATGVSVTLQTL</sequence>
<reference evidence="1" key="1">
    <citation type="submission" date="2021-02" db="EMBL/GenBank/DDBJ databases">
        <title>Psilocybe cubensis genome.</title>
        <authorList>
            <person name="Mckernan K.J."/>
            <person name="Crawford S."/>
            <person name="Trippe A."/>
            <person name="Kane L.T."/>
            <person name="Mclaughlin S."/>
        </authorList>
    </citation>
    <scope>NUCLEOTIDE SEQUENCE [LARGE SCALE GENOMIC DNA]</scope>
    <source>
        <strain evidence="1">MGC-MH-2018</strain>
    </source>
</reference>
<gene>
    <name evidence="1" type="ORF">JR316_005900</name>
</gene>
<dbReference type="GO" id="GO:0050308">
    <property type="term" value="F:sugar-phosphatase activity"/>
    <property type="evidence" value="ECO:0007669"/>
    <property type="project" value="TreeGrafter"/>
</dbReference>
<dbReference type="Gene3D" id="1.10.150.240">
    <property type="entry name" value="Putative phosphatase, domain 2"/>
    <property type="match status" value="1"/>
</dbReference>
<protein>
    <recommendedName>
        <fullName evidence="2">Phosphatase</fullName>
    </recommendedName>
</protein>
<dbReference type="Pfam" id="PF00702">
    <property type="entry name" value="Hydrolase"/>
    <property type="match status" value="1"/>
</dbReference>
<evidence type="ECO:0008006" key="2">
    <source>
        <dbReference type="Google" id="ProtNLM"/>
    </source>
</evidence>
<dbReference type="InterPro" id="IPR051806">
    <property type="entry name" value="HAD-like_SPP"/>
</dbReference>
<proteinExistence type="predicted"/>
<dbReference type="SFLD" id="SFLDG01129">
    <property type="entry name" value="C1.5:_HAD__Beta-PGM__Phosphata"/>
    <property type="match status" value="1"/>
</dbReference>
<dbReference type="EMBL" id="JAFIQS010000005">
    <property type="protein sequence ID" value="KAG5169344.1"/>
    <property type="molecule type" value="Genomic_DNA"/>
</dbReference>
<dbReference type="PANTHER" id="PTHR43481">
    <property type="entry name" value="FRUCTOSE-1-PHOSPHATE PHOSPHATASE"/>
    <property type="match status" value="1"/>
</dbReference>
<dbReference type="AlphaFoldDB" id="A0A8H7Y159"/>
<organism evidence="1">
    <name type="scientific">Psilocybe cubensis</name>
    <name type="common">Psychedelic mushroom</name>
    <name type="synonym">Stropharia cubensis</name>
    <dbReference type="NCBI Taxonomy" id="181762"/>
    <lineage>
        <taxon>Eukaryota</taxon>
        <taxon>Fungi</taxon>
        <taxon>Dikarya</taxon>
        <taxon>Basidiomycota</taxon>
        <taxon>Agaricomycotina</taxon>
        <taxon>Agaricomycetes</taxon>
        <taxon>Agaricomycetidae</taxon>
        <taxon>Agaricales</taxon>
        <taxon>Agaricineae</taxon>
        <taxon>Strophariaceae</taxon>
        <taxon>Psilocybe</taxon>
    </lineage>
</organism>
<name>A0A8H7Y159_PSICU</name>
<evidence type="ECO:0000313" key="1">
    <source>
        <dbReference type="EMBL" id="KAG5169344.1"/>
    </source>
</evidence>
<dbReference type="SFLD" id="SFLDS00003">
    <property type="entry name" value="Haloacid_Dehalogenase"/>
    <property type="match status" value="1"/>
</dbReference>
<dbReference type="SUPFAM" id="SSF56784">
    <property type="entry name" value="HAD-like"/>
    <property type="match status" value="1"/>
</dbReference>